<evidence type="ECO:0000256" key="1">
    <source>
        <dbReference type="SAM" id="MobiDB-lite"/>
    </source>
</evidence>
<keyword evidence="3" id="KW-1185">Reference proteome</keyword>
<organism evidence="2 3">
    <name type="scientific">Trichogramma kaykai</name>
    <dbReference type="NCBI Taxonomy" id="54128"/>
    <lineage>
        <taxon>Eukaryota</taxon>
        <taxon>Metazoa</taxon>
        <taxon>Ecdysozoa</taxon>
        <taxon>Arthropoda</taxon>
        <taxon>Hexapoda</taxon>
        <taxon>Insecta</taxon>
        <taxon>Pterygota</taxon>
        <taxon>Neoptera</taxon>
        <taxon>Endopterygota</taxon>
        <taxon>Hymenoptera</taxon>
        <taxon>Apocrita</taxon>
        <taxon>Proctotrupomorpha</taxon>
        <taxon>Chalcidoidea</taxon>
        <taxon>Trichogrammatidae</taxon>
        <taxon>Trichogramma</taxon>
    </lineage>
</organism>
<feature type="compositionally biased region" description="Basic and acidic residues" evidence="1">
    <location>
        <begin position="100"/>
        <end position="113"/>
    </location>
</feature>
<feature type="compositionally biased region" description="Polar residues" evidence="1">
    <location>
        <begin position="77"/>
        <end position="91"/>
    </location>
</feature>
<evidence type="ECO:0000313" key="3">
    <source>
        <dbReference type="Proteomes" id="UP001627154"/>
    </source>
</evidence>
<feature type="region of interest" description="Disordered" evidence="1">
    <location>
        <begin position="43"/>
        <end position="113"/>
    </location>
</feature>
<feature type="compositionally biased region" description="Low complexity" evidence="1">
    <location>
        <begin position="44"/>
        <end position="57"/>
    </location>
</feature>
<dbReference type="EMBL" id="JBJJXI010000124">
    <property type="protein sequence ID" value="KAL3389090.1"/>
    <property type="molecule type" value="Genomic_DNA"/>
</dbReference>
<proteinExistence type="predicted"/>
<name>A0ABD2W7N0_9HYME</name>
<comment type="caution">
    <text evidence="2">The sequence shown here is derived from an EMBL/GenBank/DDBJ whole genome shotgun (WGS) entry which is preliminary data.</text>
</comment>
<evidence type="ECO:0000313" key="2">
    <source>
        <dbReference type="EMBL" id="KAL3389090.1"/>
    </source>
</evidence>
<sequence length="113" mass="12452">MIASNVNSTLKDTLASTEIDGYLFGKDLSERLKQTKLTSLDVQAVAKKSSSSAPKNSRGPLQQSRPRNTFVAAPSGHKQSTTYRTPKQTRYSTKSHGSSKSKDSGKENYSRRR</sequence>
<protein>
    <submittedName>
        <fullName evidence="2">Uncharacterized protein</fullName>
    </submittedName>
</protein>
<accession>A0ABD2W7N0</accession>
<dbReference type="AlphaFoldDB" id="A0ABD2W7N0"/>
<gene>
    <name evidence="2" type="ORF">TKK_016024</name>
</gene>
<reference evidence="2 3" key="1">
    <citation type="journal article" date="2024" name="bioRxiv">
        <title>A reference genome for Trichogramma kaykai: A tiny desert-dwelling parasitoid wasp with competing sex-ratio distorters.</title>
        <authorList>
            <person name="Culotta J."/>
            <person name="Lindsey A.R."/>
        </authorList>
    </citation>
    <scope>NUCLEOTIDE SEQUENCE [LARGE SCALE GENOMIC DNA]</scope>
    <source>
        <strain evidence="2 3">KSX58</strain>
    </source>
</reference>
<dbReference type="Proteomes" id="UP001627154">
    <property type="component" value="Unassembled WGS sequence"/>
</dbReference>